<dbReference type="RefSeq" id="WP_330196197.1">
    <property type="nucleotide sequence ID" value="NZ_JAZDRO010000003.1"/>
</dbReference>
<feature type="chain" id="PRO_5045726742" evidence="1">
    <location>
        <begin position="20"/>
        <end position="191"/>
    </location>
</feature>
<feature type="signal peptide" evidence="1">
    <location>
        <begin position="1"/>
        <end position="19"/>
    </location>
</feature>
<evidence type="ECO:0000313" key="3">
    <source>
        <dbReference type="Proteomes" id="UP001310692"/>
    </source>
</evidence>
<sequence>MSRFALLSLALLLTAPAAAQLSDAPAGDPANSETVIDFGAPEALSVVTGDGVLEFSVLLADEDDERARGLMFRSELGDSEGMLFDYGQPQQVSMWMRNTEIPLDIIYVDSDGEILKIFANAQPYSLRTLPSEFPVLAALEVRGGLSREAGIRPGDTVRHRIFGNADAMADEEMVEAETVDDSAEGDSGGEE</sequence>
<gene>
    <name evidence="2" type="ORF">V0U35_08130</name>
</gene>
<accession>A0ABU7LYL4</accession>
<keyword evidence="1" id="KW-0732">Signal</keyword>
<dbReference type="PANTHER" id="PTHR37953:SF1">
    <property type="entry name" value="UPF0127 PROTEIN MJ1496"/>
    <property type="match status" value="1"/>
</dbReference>
<organism evidence="2 3">
    <name type="scientific">Hyphobacterium marinum</name>
    <dbReference type="NCBI Taxonomy" id="3116574"/>
    <lineage>
        <taxon>Bacteria</taxon>
        <taxon>Pseudomonadati</taxon>
        <taxon>Pseudomonadota</taxon>
        <taxon>Alphaproteobacteria</taxon>
        <taxon>Maricaulales</taxon>
        <taxon>Maricaulaceae</taxon>
        <taxon>Hyphobacterium</taxon>
    </lineage>
</organism>
<proteinExistence type="predicted"/>
<name>A0ABU7LYL4_9PROT</name>
<keyword evidence="3" id="KW-1185">Reference proteome</keyword>
<evidence type="ECO:0000256" key="1">
    <source>
        <dbReference type="SAM" id="SignalP"/>
    </source>
</evidence>
<protein>
    <submittedName>
        <fullName evidence="2">DUF192 domain-containing protein</fullName>
    </submittedName>
</protein>
<dbReference type="Gene3D" id="2.60.120.1140">
    <property type="entry name" value="Protein of unknown function DUF192"/>
    <property type="match status" value="1"/>
</dbReference>
<dbReference type="EMBL" id="JAZDRO010000003">
    <property type="protein sequence ID" value="MEE2566646.1"/>
    <property type="molecule type" value="Genomic_DNA"/>
</dbReference>
<dbReference type="InterPro" id="IPR003795">
    <property type="entry name" value="DUF192"/>
</dbReference>
<reference evidence="2 3" key="1">
    <citation type="submission" date="2024-01" db="EMBL/GenBank/DDBJ databases">
        <title>Hyphobacterium bacterium isolated from marine sediment.</title>
        <authorList>
            <person name="Zhao S."/>
        </authorList>
    </citation>
    <scope>NUCLEOTIDE SEQUENCE [LARGE SCALE GENOMIC DNA]</scope>
    <source>
        <strain evidence="2 3">Y60-23</strain>
    </source>
</reference>
<evidence type="ECO:0000313" key="2">
    <source>
        <dbReference type="EMBL" id="MEE2566646.1"/>
    </source>
</evidence>
<dbReference type="PANTHER" id="PTHR37953">
    <property type="entry name" value="UPF0127 PROTEIN MJ1496"/>
    <property type="match status" value="1"/>
</dbReference>
<dbReference type="InterPro" id="IPR038695">
    <property type="entry name" value="Saro_0823-like_sf"/>
</dbReference>
<comment type="caution">
    <text evidence="2">The sequence shown here is derived from an EMBL/GenBank/DDBJ whole genome shotgun (WGS) entry which is preliminary data.</text>
</comment>
<dbReference type="Proteomes" id="UP001310692">
    <property type="component" value="Unassembled WGS sequence"/>
</dbReference>
<dbReference type="Pfam" id="PF02643">
    <property type="entry name" value="DUF192"/>
    <property type="match status" value="1"/>
</dbReference>